<proteinExistence type="predicted"/>
<dbReference type="RefSeq" id="WP_208010885.1">
    <property type="nucleotide sequence ID" value="NZ_CP071796.1"/>
</dbReference>
<evidence type="ECO:0000313" key="2">
    <source>
        <dbReference type="Proteomes" id="UP000663903"/>
    </source>
</evidence>
<name>A0A975CJY5_9BURK</name>
<gene>
    <name evidence="1" type="ORF">J1M35_09045</name>
</gene>
<dbReference type="EMBL" id="CP071796">
    <property type="protein sequence ID" value="QTD46989.1"/>
    <property type="molecule type" value="Genomic_DNA"/>
</dbReference>
<organism evidence="1 2">
    <name type="scientific">Ottowia testudinis</name>
    <dbReference type="NCBI Taxonomy" id="2816950"/>
    <lineage>
        <taxon>Bacteria</taxon>
        <taxon>Pseudomonadati</taxon>
        <taxon>Pseudomonadota</taxon>
        <taxon>Betaproteobacteria</taxon>
        <taxon>Burkholderiales</taxon>
        <taxon>Comamonadaceae</taxon>
        <taxon>Ottowia</taxon>
    </lineage>
</organism>
<protein>
    <submittedName>
        <fullName evidence="1">Uncharacterized protein</fullName>
    </submittedName>
</protein>
<dbReference type="AlphaFoldDB" id="A0A975CJY5"/>
<dbReference type="Proteomes" id="UP000663903">
    <property type="component" value="Chromosome"/>
</dbReference>
<reference evidence="1" key="1">
    <citation type="submission" date="2021-03" db="EMBL/GenBank/DDBJ databases">
        <title>Ottowia sp. 27C isolated from the cloaca of a Giant Asian pond turtle (Heosemys grandis).</title>
        <authorList>
            <person name="Spergser J."/>
            <person name="Busse H.-J."/>
        </authorList>
    </citation>
    <scope>NUCLEOTIDE SEQUENCE</scope>
    <source>
        <strain evidence="1">27C</strain>
    </source>
</reference>
<dbReference type="KEGG" id="otd:J1M35_09045"/>
<accession>A0A975CJY5</accession>
<evidence type="ECO:0000313" key="1">
    <source>
        <dbReference type="EMBL" id="QTD46989.1"/>
    </source>
</evidence>
<sequence>MCTSSSRMAGHDEEYTLPCVEALFAGTLALMTGVAQAAPGGAQVGPMAAKIVDNLAALAESTALSAPMRALLARLLSHWWPVAHPALADAPATPALWMPCPGAVQ</sequence>
<keyword evidence="2" id="KW-1185">Reference proteome</keyword>